<dbReference type="AlphaFoldDB" id="A0A382UID7"/>
<gene>
    <name evidence="3" type="ORF">METZ01_LOCUS386756</name>
</gene>
<protein>
    <submittedName>
        <fullName evidence="3">Uncharacterized protein</fullName>
    </submittedName>
</protein>
<evidence type="ECO:0000313" key="3">
    <source>
        <dbReference type="EMBL" id="SVD33902.1"/>
    </source>
</evidence>
<dbReference type="PRINTS" id="PR00081">
    <property type="entry name" value="GDHRDH"/>
</dbReference>
<evidence type="ECO:0000256" key="2">
    <source>
        <dbReference type="ARBA" id="ARBA00023002"/>
    </source>
</evidence>
<dbReference type="GO" id="GO:0016616">
    <property type="term" value="F:oxidoreductase activity, acting on the CH-OH group of donors, NAD or NADP as acceptor"/>
    <property type="evidence" value="ECO:0007669"/>
    <property type="project" value="TreeGrafter"/>
</dbReference>
<dbReference type="InterPro" id="IPR036291">
    <property type="entry name" value="NAD(P)-bd_dom_sf"/>
</dbReference>
<organism evidence="3">
    <name type="scientific">marine metagenome</name>
    <dbReference type="NCBI Taxonomy" id="408172"/>
    <lineage>
        <taxon>unclassified sequences</taxon>
        <taxon>metagenomes</taxon>
        <taxon>ecological metagenomes</taxon>
    </lineage>
</organism>
<proteinExistence type="inferred from homology"/>
<dbReference type="PROSITE" id="PS00061">
    <property type="entry name" value="ADH_SHORT"/>
    <property type="match status" value="1"/>
</dbReference>
<accession>A0A382UID7</accession>
<feature type="non-terminal residue" evidence="3">
    <location>
        <position position="131"/>
    </location>
</feature>
<keyword evidence="2" id="KW-0560">Oxidoreductase</keyword>
<comment type="similarity">
    <text evidence="1">Belongs to the short-chain dehydrogenases/reductases (SDR) family.</text>
</comment>
<sequence>MSIRKKYRRLDILINNAGLASMNHILLTPKSKAQEIIDTNFIGTFLMSREAAKIMKKNGYGRIINITSVGTQMKLKGEAIYTASKAAVENLTIVMSRELAEYGITVNSVGPTPTLTDLIKFVPKEKINNIL</sequence>
<dbReference type="SUPFAM" id="SSF51735">
    <property type="entry name" value="NAD(P)-binding Rossmann-fold domains"/>
    <property type="match status" value="1"/>
</dbReference>
<dbReference type="Pfam" id="PF00106">
    <property type="entry name" value="adh_short"/>
    <property type="match status" value="1"/>
</dbReference>
<dbReference type="PANTHER" id="PTHR42760:SF133">
    <property type="entry name" value="3-OXOACYL-[ACYL-CARRIER-PROTEIN] REDUCTASE"/>
    <property type="match status" value="1"/>
</dbReference>
<evidence type="ECO:0000256" key="1">
    <source>
        <dbReference type="ARBA" id="ARBA00006484"/>
    </source>
</evidence>
<reference evidence="3" key="1">
    <citation type="submission" date="2018-05" db="EMBL/GenBank/DDBJ databases">
        <authorList>
            <person name="Lanie J.A."/>
            <person name="Ng W.-L."/>
            <person name="Kazmierczak K.M."/>
            <person name="Andrzejewski T.M."/>
            <person name="Davidsen T.M."/>
            <person name="Wayne K.J."/>
            <person name="Tettelin H."/>
            <person name="Glass J.I."/>
            <person name="Rusch D."/>
            <person name="Podicherti R."/>
            <person name="Tsui H.-C.T."/>
            <person name="Winkler M.E."/>
        </authorList>
    </citation>
    <scope>NUCLEOTIDE SEQUENCE</scope>
</reference>
<dbReference type="CDD" id="cd05233">
    <property type="entry name" value="SDR_c"/>
    <property type="match status" value="1"/>
</dbReference>
<name>A0A382UID7_9ZZZZ</name>
<dbReference type="PANTHER" id="PTHR42760">
    <property type="entry name" value="SHORT-CHAIN DEHYDROGENASES/REDUCTASES FAMILY MEMBER"/>
    <property type="match status" value="1"/>
</dbReference>
<dbReference type="InterPro" id="IPR002347">
    <property type="entry name" value="SDR_fam"/>
</dbReference>
<dbReference type="Gene3D" id="3.40.50.720">
    <property type="entry name" value="NAD(P)-binding Rossmann-like Domain"/>
    <property type="match status" value="1"/>
</dbReference>
<dbReference type="EMBL" id="UINC01144414">
    <property type="protein sequence ID" value="SVD33902.1"/>
    <property type="molecule type" value="Genomic_DNA"/>
</dbReference>
<dbReference type="PRINTS" id="PR00080">
    <property type="entry name" value="SDRFAMILY"/>
</dbReference>
<dbReference type="InterPro" id="IPR020904">
    <property type="entry name" value="Sc_DH/Rdtase_CS"/>
</dbReference>